<dbReference type="GO" id="GO:0006952">
    <property type="term" value="P:defense response"/>
    <property type="evidence" value="ECO:0007669"/>
    <property type="project" value="UniProtKB-KW"/>
</dbReference>
<evidence type="ECO:0000256" key="6">
    <source>
        <dbReference type="ARBA" id="ARBA00023136"/>
    </source>
</evidence>
<comment type="similarity">
    <text evidence="2 8">Belongs to the MLO family.</text>
</comment>
<keyword evidence="5 8" id="KW-1133">Transmembrane helix</keyword>
<feature type="transmembrane region" description="Helical" evidence="10">
    <location>
        <begin position="324"/>
        <end position="342"/>
    </location>
</feature>
<evidence type="ECO:0000256" key="7">
    <source>
        <dbReference type="ARBA" id="ARBA00023265"/>
    </source>
</evidence>
<keyword evidence="6 8" id="KW-0472">Membrane</keyword>
<evidence type="ECO:0000256" key="4">
    <source>
        <dbReference type="ARBA" id="ARBA00022821"/>
    </source>
</evidence>
<protein>
    <recommendedName>
        <fullName evidence="8">MLO-like protein</fullName>
    </recommendedName>
</protein>
<evidence type="ECO:0000256" key="3">
    <source>
        <dbReference type="ARBA" id="ARBA00022692"/>
    </source>
</evidence>
<proteinExistence type="inferred from homology"/>
<evidence type="ECO:0000256" key="8">
    <source>
        <dbReference type="RuleBase" id="RU280816"/>
    </source>
</evidence>
<feature type="transmembrane region" description="Helical" evidence="10">
    <location>
        <begin position="173"/>
        <end position="194"/>
    </location>
</feature>
<feature type="transmembrane region" description="Helical" evidence="10">
    <location>
        <begin position="296"/>
        <end position="318"/>
    </location>
</feature>
<feature type="transmembrane region" description="Helical" evidence="10">
    <location>
        <begin position="41"/>
        <end position="63"/>
    </location>
</feature>
<keyword evidence="8" id="KW-0112">Calmodulin-binding</keyword>
<evidence type="ECO:0000256" key="9">
    <source>
        <dbReference type="SAM" id="MobiDB-lite"/>
    </source>
</evidence>
<evidence type="ECO:0000256" key="5">
    <source>
        <dbReference type="ARBA" id="ARBA00022989"/>
    </source>
</evidence>
<feature type="region of interest" description="Disordered" evidence="9">
    <location>
        <begin position="489"/>
        <end position="511"/>
    </location>
</feature>
<evidence type="ECO:0000313" key="12">
    <source>
        <dbReference type="Proteomes" id="UP001386955"/>
    </source>
</evidence>
<feature type="transmembrane region" description="Helical" evidence="10">
    <location>
        <begin position="423"/>
        <end position="444"/>
    </location>
</feature>
<comment type="caution">
    <text evidence="11">The sequence shown here is derived from an EMBL/GenBank/DDBJ whole genome shotgun (WGS) entry which is preliminary data.</text>
</comment>
<feature type="transmembrane region" description="Helical" evidence="10">
    <location>
        <begin position="380"/>
        <end position="403"/>
    </location>
</feature>
<evidence type="ECO:0000256" key="2">
    <source>
        <dbReference type="ARBA" id="ARBA00006574"/>
    </source>
</evidence>
<dbReference type="AlphaFoldDB" id="A0AAN9S0S2"/>
<comment type="domain">
    <text evidence="8">The C-terminus contains a calmodulin-binding domain, which binds calmodulin in a calcium-dependent fashion.</text>
</comment>
<feature type="region of interest" description="Disordered" evidence="9">
    <location>
        <begin position="549"/>
        <end position="572"/>
    </location>
</feature>
<organism evidence="11 12">
    <name type="scientific">Psophocarpus tetragonolobus</name>
    <name type="common">Winged bean</name>
    <name type="synonym">Dolichos tetragonolobus</name>
    <dbReference type="NCBI Taxonomy" id="3891"/>
    <lineage>
        <taxon>Eukaryota</taxon>
        <taxon>Viridiplantae</taxon>
        <taxon>Streptophyta</taxon>
        <taxon>Embryophyta</taxon>
        <taxon>Tracheophyta</taxon>
        <taxon>Spermatophyta</taxon>
        <taxon>Magnoliopsida</taxon>
        <taxon>eudicotyledons</taxon>
        <taxon>Gunneridae</taxon>
        <taxon>Pentapetalae</taxon>
        <taxon>rosids</taxon>
        <taxon>fabids</taxon>
        <taxon>Fabales</taxon>
        <taxon>Fabaceae</taxon>
        <taxon>Papilionoideae</taxon>
        <taxon>50 kb inversion clade</taxon>
        <taxon>NPAAA clade</taxon>
        <taxon>indigoferoid/millettioid clade</taxon>
        <taxon>Phaseoleae</taxon>
        <taxon>Psophocarpus</taxon>
    </lineage>
</organism>
<dbReference type="PANTHER" id="PTHR31942:SF118">
    <property type="entry name" value="MLO-LIKE PROTEIN"/>
    <property type="match status" value="1"/>
</dbReference>
<gene>
    <name evidence="8" type="primary">MLO</name>
    <name evidence="11" type="ORF">VNO78_26894</name>
</gene>
<dbReference type="GO" id="GO:0016020">
    <property type="term" value="C:membrane"/>
    <property type="evidence" value="ECO:0007669"/>
    <property type="project" value="UniProtKB-SubCell"/>
</dbReference>
<dbReference type="GO" id="GO:0005516">
    <property type="term" value="F:calmodulin binding"/>
    <property type="evidence" value="ECO:0007669"/>
    <property type="project" value="UniProtKB-KW"/>
</dbReference>
<comment type="function">
    <text evidence="8">May be involved in modulation of pathogen defense and leaf cell death.</text>
</comment>
<evidence type="ECO:0000313" key="11">
    <source>
        <dbReference type="EMBL" id="KAK7386561.1"/>
    </source>
</evidence>
<keyword evidence="12" id="KW-1185">Reference proteome</keyword>
<dbReference type="Pfam" id="PF03094">
    <property type="entry name" value="Mlo"/>
    <property type="match status" value="1"/>
</dbReference>
<keyword evidence="7 8" id="KW-0568">Pathogenesis-related protein</keyword>
<dbReference type="EMBL" id="JAYMYS010000007">
    <property type="protein sequence ID" value="KAK7386561.1"/>
    <property type="molecule type" value="Genomic_DNA"/>
</dbReference>
<comment type="subcellular location">
    <subcellularLocation>
        <location evidence="1 8">Membrane</location>
        <topology evidence="1 8">Multi-pass membrane protein</topology>
    </subcellularLocation>
</comment>
<evidence type="ECO:0000256" key="1">
    <source>
        <dbReference type="ARBA" id="ARBA00004141"/>
    </source>
</evidence>
<dbReference type="InterPro" id="IPR004326">
    <property type="entry name" value="Mlo"/>
</dbReference>
<dbReference type="PANTHER" id="PTHR31942">
    <property type="entry name" value="MLO-LIKE PROTEIN 1"/>
    <property type="match status" value="1"/>
</dbReference>
<accession>A0AAN9S0S2</accession>
<feature type="compositionally biased region" description="Basic and acidic residues" evidence="9">
    <location>
        <begin position="549"/>
        <end position="560"/>
    </location>
</feature>
<reference evidence="11 12" key="1">
    <citation type="submission" date="2024-01" db="EMBL/GenBank/DDBJ databases">
        <title>The genomes of 5 underutilized Papilionoideae crops provide insights into root nodulation and disease resistanc.</title>
        <authorList>
            <person name="Jiang F."/>
        </authorList>
    </citation>
    <scope>NUCLEOTIDE SEQUENCE [LARGE SCALE GENOMIC DNA]</scope>
    <source>
        <strain evidence="11">DUOXIRENSHENG_FW03</strain>
        <tissue evidence="11">Leaves</tissue>
    </source>
</reference>
<keyword evidence="3 8" id="KW-0812">Transmembrane</keyword>
<name>A0AAN9S0S2_PSOTE</name>
<sequence>MSVSKYKKLSLGLVSLWCSGCVVVASSESSIGSKELDQTPTWAVACVCTVFILISIALEKSLHKVGTWLKEKHKKALLEALEKVKAELMVLGFLSLLLTFGQSYIVKICIPNHAANILLPCPNLVTDHESSSEEEHRRKLLSYEGRYLSDDATPYQCKENHQPLISANGLHQLHILVFFLAVLHVFYSAVTMLLGRLKIRGWKAWEAETSSHGYEFANDPSRFRLTHETSFVRAHSSFWTRYSFFFYIGCFFRQFYRSVSKADYLALRNGFITVHLAPGSKFNFQKYIKRSLEDDFKIVVGVSPVLWASFVVFLLLNVNGWHPMFWASLIPVLIILAVGTELQATLARMAIEITEKHAVVQGIPLVLGSNRYFWFGRPELVLHLIHFALFQNAFQITYFLWIWYSFGLQNCFHADYKVAIMKVALGVGVLCLCSYITLPLYALVTQMGSRMKKSIFDEQTSKALKKWHMAVKKKQGVKLGGSTMVSTPDSTLHSTGPTLHRYKTTGHSTNHTMSTYNDQGDYQSDTELSHISPTSSLIVRVVHNELEANENEHYPTRENEEVALSSMERSTK</sequence>
<evidence type="ECO:0000256" key="10">
    <source>
        <dbReference type="SAM" id="Phobius"/>
    </source>
</evidence>
<keyword evidence="4 8" id="KW-0611">Plant defense</keyword>
<feature type="transmembrane region" description="Helical" evidence="10">
    <location>
        <begin position="84"/>
        <end position="105"/>
    </location>
</feature>
<dbReference type="Proteomes" id="UP001386955">
    <property type="component" value="Unassembled WGS sequence"/>
</dbReference>